<dbReference type="SMART" id="SM00494">
    <property type="entry name" value="ChtBD2"/>
    <property type="match status" value="1"/>
</dbReference>
<dbReference type="Gene3D" id="3.20.20.80">
    <property type="entry name" value="Glycosidases"/>
    <property type="match status" value="1"/>
</dbReference>
<proteinExistence type="predicted"/>
<dbReference type="GO" id="GO:0008061">
    <property type="term" value="F:chitin binding"/>
    <property type="evidence" value="ECO:0007669"/>
    <property type="project" value="InterPro"/>
</dbReference>
<reference evidence="3" key="1">
    <citation type="journal article" date="2023" name="Mol. Biol. Evol.">
        <title>Third-Generation Sequencing Reveals the Adaptive Role of the Epigenome in Three Deep-Sea Polychaetes.</title>
        <authorList>
            <person name="Perez M."/>
            <person name="Aroh O."/>
            <person name="Sun Y."/>
            <person name="Lan Y."/>
            <person name="Juniper S.K."/>
            <person name="Young C.R."/>
            <person name="Angers B."/>
            <person name="Qian P.Y."/>
        </authorList>
    </citation>
    <scope>NUCLEOTIDE SEQUENCE</scope>
    <source>
        <strain evidence="3">R07B-5</strain>
    </source>
</reference>
<organism evidence="3 4">
    <name type="scientific">Ridgeia piscesae</name>
    <name type="common">Tubeworm</name>
    <dbReference type="NCBI Taxonomy" id="27915"/>
    <lineage>
        <taxon>Eukaryota</taxon>
        <taxon>Metazoa</taxon>
        <taxon>Spiralia</taxon>
        <taxon>Lophotrochozoa</taxon>
        <taxon>Annelida</taxon>
        <taxon>Polychaeta</taxon>
        <taxon>Sedentaria</taxon>
        <taxon>Canalipalpata</taxon>
        <taxon>Sabellida</taxon>
        <taxon>Siboglinidae</taxon>
        <taxon>Ridgeia</taxon>
    </lineage>
</organism>
<evidence type="ECO:0000313" key="4">
    <source>
        <dbReference type="Proteomes" id="UP001209878"/>
    </source>
</evidence>
<protein>
    <recommendedName>
        <fullName evidence="2">Chitin-binding type-2 domain-containing protein</fullName>
    </recommendedName>
</protein>
<feature type="domain" description="Chitin-binding type-2" evidence="2">
    <location>
        <begin position="49"/>
        <end position="105"/>
    </location>
</feature>
<dbReference type="EMBL" id="JAODUO010001675">
    <property type="protein sequence ID" value="KAK2160012.1"/>
    <property type="molecule type" value="Genomic_DNA"/>
</dbReference>
<dbReference type="InterPro" id="IPR002557">
    <property type="entry name" value="Chitin-bd_dom"/>
</dbReference>
<feature type="signal peptide" evidence="1">
    <location>
        <begin position="1"/>
        <end position="19"/>
    </location>
</feature>
<dbReference type="Pfam" id="PF01607">
    <property type="entry name" value="CBM_14"/>
    <property type="match status" value="1"/>
</dbReference>
<evidence type="ECO:0000313" key="3">
    <source>
        <dbReference type="EMBL" id="KAK2160012.1"/>
    </source>
</evidence>
<name>A0AAD9N7I4_RIDPI</name>
<gene>
    <name evidence="3" type="ORF">NP493_1673g00018</name>
</gene>
<dbReference type="Proteomes" id="UP001209878">
    <property type="component" value="Unassembled WGS sequence"/>
</dbReference>
<evidence type="ECO:0000256" key="1">
    <source>
        <dbReference type="SAM" id="SignalP"/>
    </source>
</evidence>
<dbReference type="AlphaFoldDB" id="A0AAD9N7I4"/>
<dbReference type="InterPro" id="IPR036508">
    <property type="entry name" value="Chitin-bd_dom_sf"/>
</dbReference>
<evidence type="ECO:0000259" key="2">
    <source>
        <dbReference type="PROSITE" id="PS50940"/>
    </source>
</evidence>
<sequence>MASSKVVVVLYAILALAASHIDKSSDVTVTPIQTNVCPGDAQPSGTECVTSCVGHSNGDYQSCTSCHMYVTCSNGIMYKDRPCPANLVWDDEKKLCTWTSATCPSTAQPQSGVFYMNLEDSDLGEDYVDGATWQMLPGLPAASIAAPTATGACDTAVIYKFTPPACIKTVRFQITTNASAEVFVFGVIDDADVSNMEQARTIFLAPAIFSALAIDFNNSMSGAYIHPDSFTTPLCAEITPGAVSYTSTDGGGYTLTSDKFYQRMGAVPFTFSVNVDPLFMVPRPGVCSLKVAWSC</sequence>
<keyword evidence="4" id="KW-1185">Reference proteome</keyword>
<dbReference type="GO" id="GO:0005576">
    <property type="term" value="C:extracellular region"/>
    <property type="evidence" value="ECO:0007669"/>
    <property type="project" value="InterPro"/>
</dbReference>
<keyword evidence="1" id="KW-0732">Signal</keyword>
<comment type="caution">
    <text evidence="3">The sequence shown here is derived from an EMBL/GenBank/DDBJ whole genome shotgun (WGS) entry which is preliminary data.</text>
</comment>
<feature type="chain" id="PRO_5042180110" description="Chitin-binding type-2 domain-containing protein" evidence="1">
    <location>
        <begin position="20"/>
        <end position="295"/>
    </location>
</feature>
<dbReference type="SUPFAM" id="SSF57625">
    <property type="entry name" value="Invertebrate chitin-binding proteins"/>
    <property type="match status" value="1"/>
</dbReference>
<dbReference type="PROSITE" id="PS50940">
    <property type="entry name" value="CHIT_BIND_II"/>
    <property type="match status" value="1"/>
</dbReference>
<accession>A0AAD9N7I4</accession>